<protein>
    <submittedName>
        <fullName evidence="2">WYL domain-containing protein</fullName>
    </submittedName>
</protein>
<dbReference type="EMBL" id="FNFB01000011">
    <property type="protein sequence ID" value="SDK80086.1"/>
    <property type="molecule type" value="Genomic_DNA"/>
</dbReference>
<evidence type="ECO:0000313" key="2">
    <source>
        <dbReference type="EMBL" id="SDK80086.1"/>
    </source>
</evidence>
<dbReference type="Pfam" id="PF13280">
    <property type="entry name" value="WYL"/>
    <property type="match status" value="1"/>
</dbReference>
<evidence type="ECO:0000313" key="3">
    <source>
        <dbReference type="Proteomes" id="UP000198683"/>
    </source>
</evidence>
<feature type="domain" description="WYL" evidence="1">
    <location>
        <begin position="1"/>
        <end position="37"/>
    </location>
</feature>
<gene>
    <name evidence="2" type="ORF">SAMN05421874_111145</name>
</gene>
<accession>A0A1G9EV94</accession>
<evidence type="ECO:0000259" key="1">
    <source>
        <dbReference type="Pfam" id="PF13280"/>
    </source>
</evidence>
<name>A0A1G9EV94_9ACTN</name>
<dbReference type="InterPro" id="IPR026881">
    <property type="entry name" value="WYL_dom"/>
</dbReference>
<reference evidence="2 3" key="1">
    <citation type="submission" date="2016-10" db="EMBL/GenBank/DDBJ databases">
        <authorList>
            <person name="de Groot N.N."/>
        </authorList>
    </citation>
    <scope>NUCLEOTIDE SEQUENCE [LARGE SCALE GENOMIC DNA]</scope>
    <source>
        <strain evidence="2 3">CGMCC 4.5681</strain>
    </source>
</reference>
<dbReference type="InterPro" id="IPR051534">
    <property type="entry name" value="CBASS_pafABC_assoc_protein"/>
</dbReference>
<dbReference type="PANTHER" id="PTHR34580:SF3">
    <property type="entry name" value="PROTEIN PAFB"/>
    <property type="match status" value="1"/>
</dbReference>
<dbReference type="AlphaFoldDB" id="A0A1G9EV94"/>
<proteinExistence type="predicted"/>
<keyword evidence="3" id="KW-1185">Reference proteome</keyword>
<dbReference type="PROSITE" id="PS52050">
    <property type="entry name" value="WYL"/>
    <property type="match status" value="1"/>
</dbReference>
<sequence>MDPYRLIHTGRRWYLLAYDLTRQDWRTFRTDRIIDATATGQAAALPDPPDPAQMVGRGIAMRPYPVRGTIRLAVPANGPQAGATNGRCPPPGRR</sequence>
<dbReference type="Proteomes" id="UP000198683">
    <property type="component" value="Unassembled WGS sequence"/>
</dbReference>
<dbReference type="STRING" id="683260.SAMN05421874_111145"/>
<dbReference type="PANTHER" id="PTHR34580">
    <property type="match status" value="1"/>
</dbReference>
<organism evidence="2 3">
    <name type="scientific">Nonomuraea maritima</name>
    <dbReference type="NCBI Taxonomy" id="683260"/>
    <lineage>
        <taxon>Bacteria</taxon>
        <taxon>Bacillati</taxon>
        <taxon>Actinomycetota</taxon>
        <taxon>Actinomycetes</taxon>
        <taxon>Streptosporangiales</taxon>
        <taxon>Streptosporangiaceae</taxon>
        <taxon>Nonomuraea</taxon>
    </lineage>
</organism>